<evidence type="ECO:0000256" key="1">
    <source>
        <dbReference type="SAM" id="MobiDB-lite"/>
    </source>
</evidence>
<comment type="caution">
    <text evidence="2">The sequence shown here is derived from an EMBL/GenBank/DDBJ whole genome shotgun (WGS) entry which is preliminary data.</text>
</comment>
<dbReference type="EMBL" id="JABWDY010041655">
    <property type="protein sequence ID" value="KAF5177255.1"/>
    <property type="molecule type" value="Genomic_DNA"/>
</dbReference>
<dbReference type="Proteomes" id="UP000554482">
    <property type="component" value="Unassembled WGS sequence"/>
</dbReference>
<reference evidence="2 3" key="1">
    <citation type="submission" date="2020-06" db="EMBL/GenBank/DDBJ databases">
        <title>Transcriptomic and genomic resources for Thalictrum thalictroides and T. hernandezii: Facilitating candidate gene discovery in an emerging model plant lineage.</title>
        <authorList>
            <person name="Arias T."/>
            <person name="Riano-Pachon D.M."/>
            <person name="Di Stilio V.S."/>
        </authorList>
    </citation>
    <scope>NUCLEOTIDE SEQUENCE [LARGE SCALE GENOMIC DNA]</scope>
    <source>
        <strain evidence="3">cv. WT478/WT964</strain>
        <tissue evidence="2">Leaves</tissue>
    </source>
</reference>
<evidence type="ECO:0000313" key="2">
    <source>
        <dbReference type="EMBL" id="KAF5177255.1"/>
    </source>
</evidence>
<dbReference type="AlphaFoldDB" id="A0A7J6UYQ9"/>
<feature type="compositionally biased region" description="Basic and acidic residues" evidence="1">
    <location>
        <begin position="103"/>
        <end position="117"/>
    </location>
</feature>
<keyword evidence="3" id="KW-1185">Reference proteome</keyword>
<gene>
    <name evidence="2" type="ORF">FRX31_033160</name>
</gene>
<proteinExistence type="predicted"/>
<protein>
    <submittedName>
        <fullName evidence="2">Uncharacterized protein</fullName>
    </submittedName>
</protein>
<name>A0A7J6UYQ9_THATH</name>
<evidence type="ECO:0000313" key="3">
    <source>
        <dbReference type="Proteomes" id="UP000554482"/>
    </source>
</evidence>
<organism evidence="2 3">
    <name type="scientific">Thalictrum thalictroides</name>
    <name type="common">Rue-anemone</name>
    <name type="synonym">Anemone thalictroides</name>
    <dbReference type="NCBI Taxonomy" id="46969"/>
    <lineage>
        <taxon>Eukaryota</taxon>
        <taxon>Viridiplantae</taxon>
        <taxon>Streptophyta</taxon>
        <taxon>Embryophyta</taxon>
        <taxon>Tracheophyta</taxon>
        <taxon>Spermatophyta</taxon>
        <taxon>Magnoliopsida</taxon>
        <taxon>Ranunculales</taxon>
        <taxon>Ranunculaceae</taxon>
        <taxon>Thalictroideae</taxon>
        <taxon>Thalictrum</taxon>
    </lineage>
</organism>
<accession>A0A7J6UYQ9</accession>
<sequence>MVHQVGAKGSRPEVPMQQCYAMKANFISGEHNNRPPGPKQLPRCAIVIFGFSFAERIDIETHHLLSNNAIATKPPTHKTIHAYLRTFSSILINKKHSNKITGARREKQDKHCNNRER</sequence>
<feature type="region of interest" description="Disordered" evidence="1">
    <location>
        <begin position="96"/>
        <end position="117"/>
    </location>
</feature>